<dbReference type="PANTHER" id="PTHR47153">
    <property type="entry name" value="LACTATE UTILIZATION PROTEIN B"/>
    <property type="match status" value="1"/>
</dbReference>
<dbReference type="Gene3D" id="1.10.1060.10">
    <property type="entry name" value="Alpha-helical ferredoxin"/>
    <property type="match status" value="1"/>
</dbReference>
<dbReference type="SUPFAM" id="SSF100950">
    <property type="entry name" value="NagB/RpiA/CoA transferase-like"/>
    <property type="match status" value="1"/>
</dbReference>
<keyword evidence="10" id="KW-1185">Reference proteome</keyword>
<keyword evidence="7" id="KW-0411">Iron-sulfur</keyword>
<gene>
    <name evidence="9" type="ORF">Thena_1073</name>
</gene>
<sequence>MITKELKIKIKDKLKDTVQRKNLGTFSEVYPAAREKAFEGYDIEDLREQVANIKKNVVKNLDKLADQFQREAEKRGAIFYRAKTDKDVIDYIIKLCKEKDVKLVVKSKSMVSEEVELNEAFKKEGIESQETDLGEWIIQIAGHKPSHMVMPAIHLNRQQVADYFSRELGKDIEPDIPFLVHTARVQLREKFLKADMGISGANIAVAENGSLFIVTNEGNGRLTATLPRIHVILVGYEKLVEKMTDAIPILRVLPRNATAQVLTSYVNLISGPSEAIVENPDGSFSVQKKELHIVLVDHGRLEMAKDPVFKELYQCIRCAACTNVCPVYALLGGHVYGHVYSGGIGALLNSFIGSKNTADQIQELCLTCGRCTEVCAGKINIPELIVEMRKRSVKKAGLPVLPKVVFQNIMSNRQLFHSMLRMASLAQKPFKNGAFIRNLPMFLSGYTKDRSLPAIVEVPFRERFKSLKLKKETKKQKIAFFSGCLIDFAYPEIGEAVVESLNCVGFKVNFPQEQTCCGTPMFLMGDLESAKKVAMQNLDAMQKENPDFIVLACPTGVEMWERYPELMKDNQRYYELAVKFSKRIKEYTSYINELCEKKELKLKSLKGKGLVTYHDSCHLKRVLGIFEEPRNIIKRTGIDFVEMKHCDQCCGMAGSYSVKFPEISGELADQKHKDIMESKADIVLAGCPACVLQIKGLIDKKGGNVKVKHIAELIKEALEQNK</sequence>
<evidence type="ECO:0000313" key="9">
    <source>
        <dbReference type="EMBL" id="AEE14699.1"/>
    </source>
</evidence>
<feature type="domain" description="4Fe-4S ferredoxin-type" evidence="8">
    <location>
        <begin position="354"/>
        <end position="384"/>
    </location>
</feature>
<proteinExistence type="predicted"/>
<dbReference type="Pfam" id="PF02589">
    <property type="entry name" value="LUD_dom"/>
    <property type="match status" value="1"/>
</dbReference>
<dbReference type="InterPro" id="IPR037171">
    <property type="entry name" value="NagB/RpiA_transferase-like"/>
</dbReference>
<dbReference type="Pfam" id="PF02754">
    <property type="entry name" value="CCG"/>
    <property type="match status" value="2"/>
</dbReference>
<dbReference type="KEGG" id="tnr:Thena_1073"/>
<dbReference type="Pfam" id="PF13183">
    <property type="entry name" value="Fer4_8"/>
    <property type="match status" value="1"/>
</dbReference>
<organism evidence="9 10">
    <name type="scientific">Thermodesulfobium narugense DSM 14796</name>
    <dbReference type="NCBI Taxonomy" id="747365"/>
    <lineage>
        <taxon>Bacteria</taxon>
        <taxon>Pseudomonadati</taxon>
        <taxon>Thermodesulfobiota</taxon>
        <taxon>Thermodesulfobiia</taxon>
        <taxon>Thermodesulfobiales</taxon>
        <taxon>Thermodesulfobiaceae</taxon>
        <taxon>Thermodesulfobium</taxon>
    </lineage>
</organism>
<dbReference type="InterPro" id="IPR054704">
    <property type="entry name" value="Quin_L_LdhH-like"/>
</dbReference>
<dbReference type="PROSITE" id="PS51379">
    <property type="entry name" value="4FE4S_FER_2"/>
    <property type="match status" value="2"/>
</dbReference>
<dbReference type="AlphaFoldDB" id="M1E8W0"/>
<dbReference type="RefSeq" id="WP_013756421.1">
    <property type="nucleotide sequence ID" value="NC_015499.1"/>
</dbReference>
<evidence type="ECO:0000256" key="2">
    <source>
        <dbReference type="ARBA" id="ARBA00022485"/>
    </source>
</evidence>
<dbReference type="GO" id="GO:0016491">
    <property type="term" value="F:oxidoreductase activity"/>
    <property type="evidence" value="ECO:0007669"/>
    <property type="project" value="UniProtKB-ARBA"/>
</dbReference>
<dbReference type="InterPro" id="IPR004452">
    <property type="entry name" value="LutB/LldF"/>
</dbReference>
<evidence type="ECO:0000256" key="6">
    <source>
        <dbReference type="ARBA" id="ARBA00023004"/>
    </source>
</evidence>
<keyword evidence="3" id="KW-0479">Metal-binding</keyword>
<keyword evidence="5" id="KW-0249">Electron transport</keyword>
<feature type="domain" description="4Fe-4S ferredoxin-type" evidence="8">
    <location>
        <begin position="305"/>
        <end position="335"/>
    </location>
</feature>
<dbReference type="OrthoDB" id="5241828at2"/>
<dbReference type="GO" id="GO:0046872">
    <property type="term" value="F:metal ion binding"/>
    <property type="evidence" value="ECO:0007669"/>
    <property type="project" value="UniProtKB-KW"/>
</dbReference>
<dbReference type="InterPro" id="IPR017900">
    <property type="entry name" value="4Fe4S_Fe_S_CS"/>
</dbReference>
<dbReference type="HOGENOM" id="CLU_023081_5_0_9"/>
<evidence type="ECO:0000256" key="7">
    <source>
        <dbReference type="ARBA" id="ARBA00023014"/>
    </source>
</evidence>
<dbReference type="GO" id="GO:0051539">
    <property type="term" value="F:4 iron, 4 sulfur cluster binding"/>
    <property type="evidence" value="ECO:0007669"/>
    <property type="project" value="UniProtKB-KW"/>
</dbReference>
<dbReference type="Gene3D" id="3.40.50.10420">
    <property type="entry name" value="NagB/RpiA/CoA transferase-like"/>
    <property type="match status" value="1"/>
</dbReference>
<keyword evidence="1" id="KW-0813">Transport</keyword>
<dbReference type="InterPro" id="IPR003741">
    <property type="entry name" value="LUD_dom"/>
</dbReference>
<evidence type="ECO:0000256" key="5">
    <source>
        <dbReference type="ARBA" id="ARBA00022982"/>
    </source>
</evidence>
<reference evidence="9 10" key="1">
    <citation type="submission" date="2011-04" db="EMBL/GenBank/DDBJ databases">
        <title>The complete genome of Thermodesulfobium narugense DSM 14796.</title>
        <authorList>
            <consortium name="US DOE Joint Genome Institute (JGI-PGF)"/>
            <person name="Lucas S."/>
            <person name="Han J."/>
            <person name="Lapidus A."/>
            <person name="Bruce D."/>
            <person name="Goodwin L."/>
            <person name="Pitluck S."/>
            <person name="Peters L."/>
            <person name="Kyrpides N."/>
            <person name="Mavromatis K."/>
            <person name="Pagani I."/>
            <person name="Ivanova N."/>
            <person name="Ovchinnikova G."/>
            <person name="Zhang X."/>
            <person name="Saunders L."/>
            <person name="Detter J.C."/>
            <person name="Tapia R."/>
            <person name="Han C."/>
            <person name="Land M."/>
            <person name="Hauser L."/>
            <person name="Markowitz V."/>
            <person name="Cheng J.-F."/>
            <person name="Hugenholtz P."/>
            <person name="Woyke T."/>
            <person name="Wu D."/>
            <person name="Spring S."/>
            <person name="Schroeder M."/>
            <person name="Brambilla E."/>
            <person name="Klenk H.-P."/>
            <person name="Eisen J.A."/>
        </authorList>
    </citation>
    <scope>NUCLEOTIDE SEQUENCE [LARGE SCALE GENOMIC DNA]</scope>
    <source>
        <strain evidence="9 10">DSM 14796</strain>
    </source>
</reference>
<dbReference type="PANTHER" id="PTHR47153:SF2">
    <property type="entry name" value="LACTATE UTILIZATION PROTEIN B"/>
    <property type="match status" value="1"/>
</dbReference>
<name>M1E8W0_9BACT</name>
<dbReference type="GO" id="GO:0006089">
    <property type="term" value="P:lactate metabolic process"/>
    <property type="evidence" value="ECO:0007669"/>
    <property type="project" value="InterPro"/>
</dbReference>
<dbReference type="InterPro" id="IPR024185">
    <property type="entry name" value="FTHF_cligase-like_sf"/>
</dbReference>
<keyword evidence="4" id="KW-0677">Repeat</keyword>
<evidence type="ECO:0000256" key="1">
    <source>
        <dbReference type="ARBA" id="ARBA00022448"/>
    </source>
</evidence>
<dbReference type="InterPro" id="IPR017896">
    <property type="entry name" value="4Fe4S_Fe-S-bd"/>
</dbReference>
<protein>
    <submittedName>
        <fullName evidence="9">Lactate utilization protein B/C</fullName>
    </submittedName>
</protein>
<dbReference type="SUPFAM" id="SSF46548">
    <property type="entry name" value="alpha-helical ferredoxin"/>
    <property type="match status" value="1"/>
</dbReference>
<dbReference type="Proteomes" id="UP000011765">
    <property type="component" value="Chromosome"/>
</dbReference>
<evidence type="ECO:0000313" key="10">
    <source>
        <dbReference type="Proteomes" id="UP000011765"/>
    </source>
</evidence>
<keyword evidence="6" id="KW-0408">Iron</keyword>
<keyword evidence="2" id="KW-0004">4Fe-4S</keyword>
<dbReference type="PROSITE" id="PS00198">
    <property type="entry name" value="4FE4S_FER_1"/>
    <property type="match status" value="1"/>
</dbReference>
<dbReference type="eggNOG" id="COG0247">
    <property type="taxonomic scope" value="Bacteria"/>
</dbReference>
<evidence type="ECO:0000259" key="8">
    <source>
        <dbReference type="PROSITE" id="PS51379"/>
    </source>
</evidence>
<dbReference type="eggNOG" id="COG1139">
    <property type="taxonomic scope" value="Bacteria"/>
</dbReference>
<accession>M1E8W0</accession>
<evidence type="ECO:0000256" key="4">
    <source>
        <dbReference type="ARBA" id="ARBA00022737"/>
    </source>
</evidence>
<dbReference type="InterPro" id="IPR004017">
    <property type="entry name" value="Cys_rich_dom"/>
</dbReference>
<evidence type="ECO:0000256" key="3">
    <source>
        <dbReference type="ARBA" id="ARBA00022723"/>
    </source>
</evidence>
<dbReference type="STRING" id="747365.Thena_1073"/>
<dbReference type="NCBIfam" id="NF045670">
    <property type="entry name" value="quin_L_LdhH"/>
    <property type="match status" value="1"/>
</dbReference>
<dbReference type="InterPro" id="IPR009051">
    <property type="entry name" value="Helical_ferredxn"/>
</dbReference>
<dbReference type="EMBL" id="CP002690">
    <property type="protein sequence ID" value="AEE14699.1"/>
    <property type="molecule type" value="Genomic_DNA"/>
</dbReference>